<evidence type="ECO:0000313" key="7">
    <source>
        <dbReference type="Proteomes" id="UP000242864"/>
    </source>
</evidence>
<reference evidence="6 7" key="1">
    <citation type="submission" date="2017-04" db="EMBL/GenBank/DDBJ databases">
        <authorList>
            <person name="Veseli I.A."/>
            <person name="Tang C."/>
            <person name="Pombert J.-F."/>
        </authorList>
    </citation>
    <scope>NUCLEOTIDE SEQUENCE [LARGE SCALE GENOMIC DNA]</scope>
    <source>
        <strain evidence="6 7">ATCC 700373</strain>
    </source>
</reference>
<gene>
    <name evidence="6" type="ORF">B5P37_07600</name>
</gene>
<sequence length="591" mass="67790">MSTYEESFKQRAHRHILKDLVDALIFEDIGGIVSASQSMRLGQQCYLRYEKQDTVLLIPVYQSGLNMYRFNGDAVECVEAEVCRPLQAVAFWQQFITMNADIATEWEHQRVTAGLAVAIEQLTDQYVHFSPSEDTFIYSEQLASLKDRPFHPLAKEKRGLTPEDYQCYQSEYYRPFAVRTVAVKKTHVLHSATATTQCYETFWGTALEESRQVLSARGYDAEAYLIFPVHPWQYAHVIPQQFESEIEQGIVVLLDMHVGAYVSSSSMRTLLPTEPSMVHLKVPFSMQSLGALRLTPTRYMKNGEAGEGLLREITARDTLLHESVQLCDETVWWSFINEKRDIFQDQSGHLTMQFRYYPESMADNTIVVSMAALAAHDRGLYQRILGTPEPTTSQLLHLFEQLSLQFLKMALGFIKYGVLPEIHGQNVLVSFRDGQVTHFILRDHDTVRIFPKWLEKNGLEQPKYIVRKDTPNTLLNKAIERFFAYFQTLAVSVNLYAIVDALVDVFNISEMTLMTLVRQKMHNAIGDIDWLPGQYEEVVRIIFQQETWPFKRILLPLLYQRSDGGGSMPSSLSRVPNPMKVTHDSTTHLAT</sequence>
<evidence type="ECO:0000259" key="5">
    <source>
        <dbReference type="Pfam" id="PF06276"/>
    </source>
</evidence>
<comment type="similarity">
    <text evidence="2">Belongs to the IucA/IucC family.</text>
</comment>
<comment type="pathway">
    <text evidence="1">Siderophore biosynthesis.</text>
</comment>
<feature type="domain" description="Aerobactin siderophore biosynthesis IucA/IucC-like C-terminal" evidence="5">
    <location>
        <begin position="413"/>
        <end position="557"/>
    </location>
</feature>
<dbReference type="KEGG" id="slz:B5P37_07600"/>
<organism evidence="6 7">
    <name type="scientific">Staphylococcus lutrae</name>
    <dbReference type="NCBI Taxonomy" id="155085"/>
    <lineage>
        <taxon>Bacteria</taxon>
        <taxon>Bacillati</taxon>
        <taxon>Bacillota</taxon>
        <taxon>Bacilli</taxon>
        <taxon>Bacillales</taxon>
        <taxon>Staphylococcaceae</taxon>
        <taxon>Staphylococcus</taxon>
    </lineage>
</organism>
<dbReference type="Gene3D" id="1.10.510.40">
    <property type="match status" value="1"/>
</dbReference>
<dbReference type="GO" id="GO:0016881">
    <property type="term" value="F:acid-amino acid ligase activity"/>
    <property type="evidence" value="ECO:0007669"/>
    <property type="project" value="UniProtKB-ARBA"/>
</dbReference>
<dbReference type="InterPro" id="IPR037455">
    <property type="entry name" value="LucA/IucC-like"/>
</dbReference>
<dbReference type="NCBIfam" id="NF033583">
    <property type="entry name" value="staphy_B_SbnC"/>
    <property type="match status" value="1"/>
</dbReference>
<evidence type="ECO:0000259" key="4">
    <source>
        <dbReference type="Pfam" id="PF04183"/>
    </source>
</evidence>
<feature type="domain" description="Aerobactin siderophore biosynthesis IucA/IucC N-terminal" evidence="4">
    <location>
        <begin position="136"/>
        <end position="374"/>
    </location>
</feature>
<keyword evidence="7" id="KW-1185">Reference proteome</keyword>
<dbReference type="PANTHER" id="PTHR34384">
    <property type="entry name" value="L-2,3-DIAMINOPROPANOATE--CITRATE LIGASE"/>
    <property type="match status" value="1"/>
</dbReference>
<evidence type="ECO:0000256" key="2">
    <source>
        <dbReference type="ARBA" id="ARBA00007832"/>
    </source>
</evidence>
<protein>
    <submittedName>
        <fullName evidence="6">Siderophore biosynthesis protein SbnC</fullName>
    </submittedName>
</protein>
<feature type="compositionally biased region" description="Basic and acidic residues" evidence="3">
    <location>
        <begin position="581"/>
        <end position="591"/>
    </location>
</feature>
<dbReference type="EMBL" id="CP020773">
    <property type="protein sequence ID" value="ARJ51180.1"/>
    <property type="molecule type" value="Genomic_DNA"/>
</dbReference>
<evidence type="ECO:0000256" key="1">
    <source>
        <dbReference type="ARBA" id="ARBA00004924"/>
    </source>
</evidence>
<dbReference type="Proteomes" id="UP000242864">
    <property type="component" value="Chromosome"/>
</dbReference>
<dbReference type="AlphaFoldDB" id="A0AAC9WJE1"/>
<name>A0AAC9WJE1_9STAP</name>
<proteinExistence type="inferred from homology"/>
<accession>A0AAC9WJE1</accession>
<evidence type="ECO:0000256" key="3">
    <source>
        <dbReference type="SAM" id="MobiDB-lite"/>
    </source>
</evidence>
<dbReference type="PANTHER" id="PTHR34384:SF6">
    <property type="entry name" value="STAPHYLOFERRIN B SYNTHASE"/>
    <property type="match status" value="1"/>
</dbReference>
<evidence type="ECO:0000313" key="6">
    <source>
        <dbReference type="EMBL" id="ARJ51180.1"/>
    </source>
</evidence>
<feature type="region of interest" description="Disordered" evidence="3">
    <location>
        <begin position="566"/>
        <end position="591"/>
    </location>
</feature>
<dbReference type="GO" id="GO:0019290">
    <property type="term" value="P:siderophore biosynthetic process"/>
    <property type="evidence" value="ECO:0007669"/>
    <property type="project" value="InterPro"/>
</dbReference>
<dbReference type="RefSeq" id="WP_085237652.1">
    <property type="nucleotide sequence ID" value="NZ_CP020773.1"/>
</dbReference>
<dbReference type="Pfam" id="PF04183">
    <property type="entry name" value="IucA_IucC"/>
    <property type="match status" value="1"/>
</dbReference>
<dbReference type="InterPro" id="IPR007310">
    <property type="entry name" value="Aerobactin_biosyn_IucA/IucC_N"/>
</dbReference>
<dbReference type="Pfam" id="PF06276">
    <property type="entry name" value="FhuF"/>
    <property type="match status" value="1"/>
</dbReference>
<dbReference type="InterPro" id="IPR022770">
    <property type="entry name" value="IucA/IucC-like_C"/>
</dbReference>